<accession>A0ABV1RC93</accession>
<sequence>MRLYRYIKNSICCYIALMCVVTFNLYAQGHSLNKPNIILIMADDLGFSDLAVYGNTVVETPNLDALAKQSVQFSDFSVTPVCATTRAALLTGKHPYKVGVSGVHGGRDYLALEHTLISQVLQHAGYKTAMWGKWHSGKSEGYLPWQRGFDEAYYAELYQHKNTYGWLNGEPVQHQNWVSPIITDYAIDFIKRQGEQPYFAFLSYLAPHEPWLAPEKFVEKYRKKGLREATANLYGMIEEMDAEIGRLIEFLHQTDRIENTVVLFISDNGAWWGSSNLGAMLQEEWQQRNPLKLKGWKARNWQNGVRSPLFVYSPKHLEARTEHHFVDITDLAPTFADWAESEMLANVDGFSIKPLLQNNAHNNTSKSSLSDAHKNRVSLISTHDVVAEQANFNQWTPISAQTKKSIKLEKQMIALRNAQYKLVLNPIRDDNSYPQAVDSYVLIDIKNDPTESVNLMQTRPDIARTMQAQLAAQFDEILNYAGSFKPPVHYISASELSVLNAFAPAEVFGNTVSKAHFLTNLHKKGDGAIYHINVVKRGEYDVYVHQQNYRGAGFNIKLGTANTSITRTLTAHPYEYVGQLSLSPSDQTLQLEVVGIESMNLWSSIEQLRHIVLVPKGVAFDPDLLSVPK</sequence>
<dbReference type="InterPro" id="IPR050738">
    <property type="entry name" value="Sulfatase"/>
</dbReference>
<name>A0ABV1RC93_9ALTE</name>
<gene>
    <name evidence="4" type="ORF">ABS311_01430</name>
</gene>
<evidence type="ECO:0000313" key="4">
    <source>
        <dbReference type="EMBL" id="MER2490546.1"/>
    </source>
</evidence>
<dbReference type="Proteomes" id="UP001467690">
    <property type="component" value="Unassembled WGS sequence"/>
</dbReference>
<evidence type="ECO:0000256" key="1">
    <source>
        <dbReference type="ARBA" id="ARBA00008779"/>
    </source>
</evidence>
<dbReference type="Gene3D" id="3.30.1120.10">
    <property type="match status" value="1"/>
</dbReference>
<evidence type="ECO:0000256" key="2">
    <source>
        <dbReference type="ARBA" id="ARBA00022801"/>
    </source>
</evidence>
<dbReference type="Gene3D" id="3.40.720.10">
    <property type="entry name" value="Alkaline Phosphatase, subunit A"/>
    <property type="match status" value="1"/>
</dbReference>
<dbReference type="EMBL" id="JBELOE010000060">
    <property type="protein sequence ID" value="MER2490546.1"/>
    <property type="molecule type" value="Genomic_DNA"/>
</dbReference>
<comment type="caution">
    <text evidence="4">The sequence shown here is derived from an EMBL/GenBank/DDBJ whole genome shotgun (WGS) entry which is preliminary data.</text>
</comment>
<keyword evidence="2" id="KW-0378">Hydrolase</keyword>
<evidence type="ECO:0000259" key="3">
    <source>
        <dbReference type="Pfam" id="PF00884"/>
    </source>
</evidence>
<reference evidence="4 5" key="1">
    <citation type="submission" date="2024-06" db="EMBL/GenBank/DDBJ databases">
        <authorList>
            <person name="Chen R.Y."/>
        </authorList>
    </citation>
    <scope>NUCLEOTIDE SEQUENCE [LARGE SCALE GENOMIC DNA]</scope>
    <source>
        <strain evidence="4 5">D2</strain>
    </source>
</reference>
<proteinExistence type="inferred from homology"/>
<comment type="similarity">
    <text evidence="1">Belongs to the sulfatase family.</text>
</comment>
<dbReference type="Pfam" id="PF00884">
    <property type="entry name" value="Sulfatase"/>
    <property type="match status" value="1"/>
</dbReference>
<keyword evidence="5" id="KW-1185">Reference proteome</keyword>
<organism evidence="4 5">
    <name type="scientific">Catenovulum sediminis</name>
    <dbReference type="NCBI Taxonomy" id="1740262"/>
    <lineage>
        <taxon>Bacteria</taxon>
        <taxon>Pseudomonadati</taxon>
        <taxon>Pseudomonadota</taxon>
        <taxon>Gammaproteobacteria</taxon>
        <taxon>Alteromonadales</taxon>
        <taxon>Alteromonadaceae</taxon>
        <taxon>Catenovulum</taxon>
    </lineage>
</organism>
<evidence type="ECO:0000313" key="5">
    <source>
        <dbReference type="Proteomes" id="UP001467690"/>
    </source>
</evidence>
<dbReference type="RefSeq" id="WP_350400321.1">
    <property type="nucleotide sequence ID" value="NZ_JBELOE010000060.1"/>
</dbReference>
<dbReference type="PANTHER" id="PTHR42693">
    <property type="entry name" value="ARYLSULFATASE FAMILY MEMBER"/>
    <property type="match status" value="1"/>
</dbReference>
<dbReference type="PANTHER" id="PTHR42693:SF53">
    <property type="entry name" value="ENDO-4-O-SULFATASE"/>
    <property type="match status" value="1"/>
</dbReference>
<dbReference type="SUPFAM" id="SSF53649">
    <property type="entry name" value="Alkaline phosphatase-like"/>
    <property type="match status" value="1"/>
</dbReference>
<feature type="domain" description="Sulfatase N-terminal" evidence="3">
    <location>
        <begin position="35"/>
        <end position="340"/>
    </location>
</feature>
<protein>
    <submittedName>
        <fullName evidence="4">Sulfatase-like hydrolase/transferase</fullName>
    </submittedName>
</protein>
<dbReference type="InterPro" id="IPR017850">
    <property type="entry name" value="Alkaline_phosphatase_core_sf"/>
</dbReference>
<dbReference type="InterPro" id="IPR000917">
    <property type="entry name" value="Sulfatase_N"/>
</dbReference>